<dbReference type="InterPro" id="IPR011042">
    <property type="entry name" value="6-blade_b-propeller_TolB-like"/>
</dbReference>
<evidence type="ECO:0000256" key="2">
    <source>
        <dbReference type="ARBA" id="ARBA00022825"/>
    </source>
</evidence>
<dbReference type="Proteomes" id="UP000321248">
    <property type="component" value="Unassembled WGS sequence"/>
</dbReference>
<dbReference type="InterPro" id="IPR029058">
    <property type="entry name" value="AB_hydrolase_fold"/>
</dbReference>
<dbReference type="InterPro" id="IPR001375">
    <property type="entry name" value="Peptidase_S9_cat"/>
</dbReference>
<feature type="domain" description="Peptidase S9 prolyl oligopeptidase catalytic" evidence="3">
    <location>
        <begin position="372"/>
        <end position="578"/>
    </location>
</feature>
<proteinExistence type="predicted"/>
<name>A0A5C8KYE1_9GAMM</name>
<dbReference type="GO" id="GO:0006508">
    <property type="term" value="P:proteolysis"/>
    <property type="evidence" value="ECO:0007669"/>
    <property type="project" value="InterPro"/>
</dbReference>
<protein>
    <submittedName>
        <fullName evidence="4">S9 family peptidase</fullName>
    </submittedName>
</protein>
<dbReference type="Pfam" id="PF00326">
    <property type="entry name" value="Peptidase_S9"/>
    <property type="match status" value="1"/>
</dbReference>
<dbReference type="Gene3D" id="2.120.10.30">
    <property type="entry name" value="TolB, C-terminal domain"/>
    <property type="match status" value="2"/>
</dbReference>
<gene>
    <name evidence="4" type="ORF">FU658_03285</name>
</gene>
<dbReference type="InterPro" id="IPR011659">
    <property type="entry name" value="WD40"/>
</dbReference>
<dbReference type="RefSeq" id="WP_147890793.1">
    <property type="nucleotide sequence ID" value="NZ_VRTS01000002.1"/>
</dbReference>
<keyword evidence="1" id="KW-0378">Hydrolase</keyword>
<dbReference type="GO" id="GO:0004252">
    <property type="term" value="F:serine-type endopeptidase activity"/>
    <property type="evidence" value="ECO:0007669"/>
    <property type="project" value="InterPro"/>
</dbReference>
<accession>A0A5C8KYE1</accession>
<keyword evidence="5" id="KW-1185">Reference proteome</keyword>
<evidence type="ECO:0000259" key="3">
    <source>
        <dbReference type="Pfam" id="PF00326"/>
    </source>
</evidence>
<dbReference type="InterPro" id="IPR002470">
    <property type="entry name" value="Peptidase_S9A"/>
</dbReference>
<dbReference type="AlphaFoldDB" id="A0A5C8KYE1"/>
<evidence type="ECO:0000313" key="5">
    <source>
        <dbReference type="Proteomes" id="UP000321248"/>
    </source>
</evidence>
<keyword evidence="2" id="KW-0645">Protease</keyword>
<dbReference type="OrthoDB" id="4269629at2"/>
<evidence type="ECO:0000313" key="4">
    <source>
        <dbReference type="EMBL" id="TXK64873.1"/>
    </source>
</evidence>
<dbReference type="SUPFAM" id="SSF53474">
    <property type="entry name" value="alpha/beta-Hydrolases"/>
    <property type="match status" value="1"/>
</dbReference>
<dbReference type="PANTHER" id="PTHR42776:SF27">
    <property type="entry name" value="DIPEPTIDYL PEPTIDASE FAMILY MEMBER 6"/>
    <property type="match status" value="1"/>
</dbReference>
<dbReference type="Pfam" id="PF07676">
    <property type="entry name" value="PD40"/>
    <property type="match status" value="1"/>
</dbReference>
<evidence type="ECO:0000256" key="1">
    <source>
        <dbReference type="ARBA" id="ARBA00022801"/>
    </source>
</evidence>
<dbReference type="PANTHER" id="PTHR42776">
    <property type="entry name" value="SERINE PEPTIDASE S9 FAMILY MEMBER"/>
    <property type="match status" value="1"/>
</dbReference>
<dbReference type="EMBL" id="VRTS01000002">
    <property type="protein sequence ID" value="TXK64873.1"/>
    <property type="molecule type" value="Genomic_DNA"/>
</dbReference>
<keyword evidence="2" id="KW-0720">Serine protease</keyword>
<reference evidence="4 5" key="1">
    <citation type="submission" date="2019-08" db="EMBL/GenBank/DDBJ databases">
        <authorList>
            <person name="Karlyshev A.V."/>
        </authorList>
    </citation>
    <scope>NUCLEOTIDE SEQUENCE [LARGE SCALE GENOMIC DNA]</scope>
    <source>
        <strain evidence="4 5">Alg18-2.2</strain>
    </source>
</reference>
<sequence>MLVTTRFAETNQVHRVRAAGGAREQLTFYSEPVGSVATPRGLADGFVFSRDVGGSEFWQLFHYDLGSREARMLSDGESRNQGPVWSHDGSRIAYGTTRRNGRDTDIHVVTLDGTSSPVLEREGTWFAGGFSRDGRQLLVTRYLSINESHPHVLDIDSGELTPIHDPDNPAGYGSMAFTHDGRGIFYTSDAEGEFRELRHRDLADGQGTRLSADIPWDVQGFTQSPDGSLLAFTTNEDGISRLHLRRLPGHEPVDLPDLPVGLIGLGEFSPDGRMLGMTINSATSPSDVYALDLDAGELRRWTHSEVGGLDTARFIEPTLVHYPTFDEVDGQPRMIPAFYYRPADEAPEGGFPVVINIHGGPEAQARPGFVPNFQFLANELGVAVLVPNVRGSAGYGKSYLLLDNGVLREDSVRDIGALLDWVAEQPELDADRVGVQGGSYGGYMVLASMVHYNDRLRAGINVVGISNFVTFLENTESYRRDLRRAEYGDERDPQMRAFLESISPLNNAGKITRPLFVAQGYNDPRVPASEAEQIVEAVRGNGGDVWYLLFMDEGHGFSKKTNSDFYGAASMLFWQQHLLE</sequence>
<dbReference type="Gene3D" id="3.40.50.1820">
    <property type="entry name" value="alpha/beta hydrolase"/>
    <property type="match status" value="1"/>
</dbReference>
<dbReference type="PRINTS" id="PR00862">
    <property type="entry name" value="PROLIGOPTASE"/>
</dbReference>
<dbReference type="SUPFAM" id="SSF50993">
    <property type="entry name" value="Peptidase/esterase 'gauge' domain"/>
    <property type="match status" value="1"/>
</dbReference>
<organism evidence="4 5">
    <name type="scientific">Alkalisalibacterium limincola</name>
    <dbReference type="NCBI Taxonomy" id="2699169"/>
    <lineage>
        <taxon>Bacteria</taxon>
        <taxon>Pseudomonadati</taxon>
        <taxon>Pseudomonadota</taxon>
        <taxon>Gammaproteobacteria</taxon>
        <taxon>Lysobacterales</taxon>
        <taxon>Lysobacteraceae</taxon>
        <taxon>Alkalisalibacterium</taxon>
    </lineage>
</organism>
<comment type="caution">
    <text evidence="4">The sequence shown here is derived from an EMBL/GenBank/DDBJ whole genome shotgun (WGS) entry which is preliminary data.</text>
</comment>